<gene>
    <name evidence="1" type="ORF">SAMN02745223_03444</name>
</gene>
<dbReference type="AlphaFoldDB" id="A0A1M5E3G3"/>
<dbReference type="EMBL" id="FQVC01000012">
    <property type="protein sequence ID" value="SHF73736.1"/>
    <property type="molecule type" value="Genomic_DNA"/>
</dbReference>
<sequence length="55" mass="5590">MTLGKLRGIFSLALAWVMEKGGGSIAGSIPGEAGFMPVGVVMAGGFQHGFRPAPE</sequence>
<organism evidence="1 2">
    <name type="scientific">Devosia limi DSM 17137</name>
    <dbReference type="NCBI Taxonomy" id="1121477"/>
    <lineage>
        <taxon>Bacteria</taxon>
        <taxon>Pseudomonadati</taxon>
        <taxon>Pseudomonadota</taxon>
        <taxon>Alphaproteobacteria</taxon>
        <taxon>Hyphomicrobiales</taxon>
        <taxon>Devosiaceae</taxon>
        <taxon>Devosia</taxon>
    </lineage>
</organism>
<proteinExistence type="predicted"/>
<dbReference type="Proteomes" id="UP000184533">
    <property type="component" value="Unassembled WGS sequence"/>
</dbReference>
<evidence type="ECO:0000313" key="1">
    <source>
        <dbReference type="EMBL" id="SHF73736.1"/>
    </source>
</evidence>
<reference evidence="1 2" key="1">
    <citation type="submission" date="2016-11" db="EMBL/GenBank/DDBJ databases">
        <authorList>
            <person name="Jaros S."/>
            <person name="Januszkiewicz K."/>
            <person name="Wedrychowicz H."/>
        </authorList>
    </citation>
    <scope>NUCLEOTIDE SEQUENCE [LARGE SCALE GENOMIC DNA]</scope>
    <source>
        <strain evidence="1 2">DSM 17137</strain>
    </source>
</reference>
<name>A0A1M5E3G3_9HYPH</name>
<accession>A0A1M5E3G3</accession>
<evidence type="ECO:0000313" key="2">
    <source>
        <dbReference type="Proteomes" id="UP000184533"/>
    </source>
</evidence>
<protein>
    <submittedName>
        <fullName evidence="1">Uncharacterized protein</fullName>
    </submittedName>
</protein>